<dbReference type="InterPro" id="IPR000326">
    <property type="entry name" value="PAP2/HPO"/>
</dbReference>
<feature type="region of interest" description="Disordered" evidence="1">
    <location>
        <begin position="299"/>
        <end position="321"/>
    </location>
</feature>
<feature type="transmembrane region" description="Helical" evidence="2">
    <location>
        <begin position="159"/>
        <end position="178"/>
    </location>
</feature>
<accession>A0ABM8LUT4</accession>
<feature type="transmembrane region" description="Helical" evidence="2">
    <location>
        <begin position="72"/>
        <end position="93"/>
    </location>
</feature>
<feature type="compositionally biased region" description="Polar residues" evidence="1">
    <location>
        <begin position="311"/>
        <end position="321"/>
    </location>
</feature>
<evidence type="ECO:0000256" key="1">
    <source>
        <dbReference type="SAM" id="MobiDB-lite"/>
    </source>
</evidence>
<proteinExistence type="predicted"/>
<feature type="transmembrane region" description="Helical" evidence="2">
    <location>
        <begin position="271"/>
        <end position="290"/>
    </location>
</feature>
<protein>
    <recommendedName>
        <fullName evidence="3">Phosphatidic acid phosphatase type 2/haloperoxidase domain-containing protein</fullName>
    </recommendedName>
</protein>
<dbReference type="CDD" id="cd03396">
    <property type="entry name" value="PAP2_like_6"/>
    <property type="match status" value="1"/>
</dbReference>
<gene>
    <name evidence="4" type="ORF">LMG7053_02315</name>
</gene>
<keyword evidence="2" id="KW-0812">Transmembrane</keyword>
<feature type="compositionally biased region" description="Low complexity" evidence="1">
    <location>
        <begin position="299"/>
        <end position="310"/>
    </location>
</feature>
<feature type="transmembrane region" description="Helical" evidence="2">
    <location>
        <begin position="213"/>
        <end position="233"/>
    </location>
</feature>
<sequence>MAGRRGGTPRRVWAGRHASLPAILGVTAPAAGFDEFSTIGHLSFPLRPVAIVPSAPPMSSPLPSALARPTPVSYLCTHVLGVTLILACLAWWANASGLDLAIARALFNPALDDFPLHTNRWLELVGHRMVLALPIGIGLGAVAVAAASYRIPAWRPLRAAALAVALTCIVGQLAITQLKHHTTLPRPYDLDTLGGYTPYPLSWWTWDRGKAGGALPSGHAGAGYSMLTLYFAGWAAGRADWRWPGLALGIAAGVGFSVVRILQGAHFLSQTLWSAALMWLLAALFFWPVLARGRTQRPSASPAASFQFSSTPGSHSENAGT</sequence>
<evidence type="ECO:0000313" key="5">
    <source>
        <dbReference type="Proteomes" id="UP000494161"/>
    </source>
</evidence>
<dbReference type="SMART" id="SM00014">
    <property type="entry name" value="acidPPc"/>
    <property type="match status" value="1"/>
</dbReference>
<dbReference type="Pfam" id="PF01569">
    <property type="entry name" value="PAP2"/>
    <property type="match status" value="1"/>
</dbReference>
<dbReference type="SUPFAM" id="SSF48317">
    <property type="entry name" value="Acid phosphatase/Vanadium-dependent haloperoxidase"/>
    <property type="match status" value="1"/>
</dbReference>
<keyword evidence="5" id="KW-1185">Reference proteome</keyword>
<evidence type="ECO:0000313" key="4">
    <source>
        <dbReference type="EMBL" id="CAB3947104.1"/>
    </source>
</evidence>
<reference evidence="4 5" key="1">
    <citation type="submission" date="2020-04" db="EMBL/GenBank/DDBJ databases">
        <authorList>
            <person name="De Canck E."/>
        </authorList>
    </citation>
    <scope>NUCLEOTIDE SEQUENCE [LARGE SCALE GENOMIC DNA]</scope>
    <source>
        <strain evidence="4 5">LMG 7053</strain>
    </source>
</reference>
<feature type="transmembrane region" description="Helical" evidence="2">
    <location>
        <begin position="245"/>
        <end position="265"/>
    </location>
</feature>
<dbReference type="EMBL" id="CADILJ010000015">
    <property type="protein sequence ID" value="CAB3947104.1"/>
    <property type="molecule type" value="Genomic_DNA"/>
</dbReference>
<evidence type="ECO:0000259" key="3">
    <source>
        <dbReference type="SMART" id="SM00014"/>
    </source>
</evidence>
<dbReference type="Proteomes" id="UP000494161">
    <property type="component" value="Unassembled WGS sequence"/>
</dbReference>
<comment type="caution">
    <text evidence="4">The sequence shown here is derived from an EMBL/GenBank/DDBJ whole genome shotgun (WGS) entry which is preliminary data.</text>
</comment>
<organism evidence="4 5">
    <name type="scientific">Achromobacter ruhlandii</name>
    <dbReference type="NCBI Taxonomy" id="72557"/>
    <lineage>
        <taxon>Bacteria</taxon>
        <taxon>Pseudomonadati</taxon>
        <taxon>Pseudomonadota</taxon>
        <taxon>Betaproteobacteria</taxon>
        <taxon>Burkholderiales</taxon>
        <taxon>Alcaligenaceae</taxon>
        <taxon>Achromobacter</taxon>
    </lineage>
</organism>
<dbReference type="InterPro" id="IPR036938">
    <property type="entry name" value="PAP2/HPO_sf"/>
</dbReference>
<keyword evidence="2" id="KW-1133">Transmembrane helix</keyword>
<name>A0ABM8LUT4_9BURK</name>
<keyword evidence="2" id="KW-0472">Membrane</keyword>
<evidence type="ECO:0000256" key="2">
    <source>
        <dbReference type="SAM" id="Phobius"/>
    </source>
</evidence>
<feature type="domain" description="Phosphatidic acid phosphatase type 2/haloperoxidase" evidence="3">
    <location>
        <begin position="161"/>
        <end position="286"/>
    </location>
</feature>
<feature type="transmembrane region" description="Helical" evidence="2">
    <location>
        <begin position="129"/>
        <end position="147"/>
    </location>
</feature>
<dbReference type="Gene3D" id="1.20.144.10">
    <property type="entry name" value="Phosphatidic acid phosphatase type 2/haloperoxidase"/>
    <property type="match status" value="1"/>
</dbReference>